<accession>A0A1X0P1Z2</accession>
<dbReference type="Proteomes" id="UP000192257">
    <property type="component" value="Unassembled WGS sequence"/>
</dbReference>
<dbReference type="GeneID" id="39983565"/>
<comment type="caution">
    <text evidence="1">The sequence shown here is derived from an EMBL/GenBank/DDBJ whole genome shotgun (WGS) entry which is preliminary data.</text>
</comment>
<dbReference type="RefSeq" id="XP_028884981.1">
    <property type="nucleotide sequence ID" value="XM_029023785.1"/>
</dbReference>
<gene>
    <name evidence="1" type="ORF">TM35_000073390</name>
</gene>
<reference evidence="1 2" key="1">
    <citation type="submission" date="2017-03" db="EMBL/GenBank/DDBJ databases">
        <title>An alternative strategy for trypanosome survival in the mammalian bloodstream revealed through genome and transcriptome analysis of the ubiquitous bovine parasite Trypanosoma (Megatrypanum) theileri.</title>
        <authorList>
            <person name="Kelly S."/>
            <person name="Ivens A."/>
            <person name="Mott A."/>
            <person name="O'Neill E."/>
            <person name="Emms D."/>
            <person name="Macleod O."/>
            <person name="Voorheis P."/>
            <person name="Matthews J."/>
            <person name="Matthews K."/>
            <person name="Carrington M."/>
        </authorList>
    </citation>
    <scope>NUCLEOTIDE SEQUENCE [LARGE SCALE GENOMIC DNA]</scope>
    <source>
        <strain evidence="1">Edinburgh</strain>
    </source>
</reference>
<name>A0A1X0P1Z2_9TRYP</name>
<dbReference type="OrthoDB" id="241640at2759"/>
<evidence type="ECO:0000313" key="2">
    <source>
        <dbReference type="Proteomes" id="UP000192257"/>
    </source>
</evidence>
<dbReference type="VEuPathDB" id="TriTrypDB:TM35_000073390"/>
<evidence type="ECO:0000313" key="1">
    <source>
        <dbReference type="EMBL" id="ORC90915.1"/>
    </source>
</evidence>
<keyword evidence="2" id="KW-1185">Reference proteome</keyword>
<dbReference type="AlphaFoldDB" id="A0A1X0P1Z2"/>
<sequence>MSTAALPMKNGLQFKDAYTVVYSPSCESRQSGFVEELLTSLHLNKRTEKTLQAEVKEMTKEEEEIEWESPHTQLHSYNDDNDNNNNIDINTPIGLNVVLKLLQDCCLRNDDNYQGEEEQKFISTITAIRSLNSTRIGSSHSTIDTDFTGVPHTVDGVCLANKLHIKLEDLQLMDAFGQPQRQQQEEEGKGKGKGKEEGVHKIPFLRNVFESFCIVTDQSIPKYLYYLMESLFCELPYSWLLHTFFANTPMSLIGTEEGFHMTKEQLELQESSLRFLLSVENARDVNNPEDSQERIWRTQQLHNMLNEVTKVHEVFNSDKFLKYIAKEWHQCIETLRISLSTLDETISGFSPPILLEYFERLLLLSPQRVSYRIVHSFLLPLVELNCREDSIKQPVKDKNHQIQSLVVLLATSFDGTSLEEVEYFLQPSETDHTSDVEIFLEGTELTARLYRHFYETFVKLLRASSLYKVDIIFIPSPFFDINKSPFIRSVHPTRLASVVRSHFYALFDVFAEKKTCKVKTVVFIGGIWVQTARGFFQQWLSEKKKEELSIYMIFKQLWEVEKENEEGLNPHSFFPLLHHMITSVPTAQVAVFIPASKVTLLSRRYGLFPLIPPTHNSVKKEYGIVWKNSVKTRNHFLFTEMLQFTLIPLLSYSVCGGAPLAYIYDTFTE</sequence>
<organism evidence="1 2">
    <name type="scientific">Trypanosoma theileri</name>
    <dbReference type="NCBI Taxonomy" id="67003"/>
    <lineage>
        <taxon>Eukaryota</taxon>
        <taxon>Discoba</taxon>
        <taxon>Euglenozoa</taxon>
        <taxon>Kinetoplastea</taxon>
        <taxon>Metakinetoplastina</taxon>
        <taxon>Trypanosomatida</taxon>
        <taxon>Trypanosomatidae</taxon>
        <taxon>Trypanosoma</taxon>
    </lineage>
</organism>
<proteinExistence type="predicted"/>
<protein>
    <submittedName>
        <fullName evidence="1">Uncharacterized protein</fullName>
    </submittedName>
</protein>
<dbReference type="EMBL" id="NBCO01000007">
    <property type="protein sequence ID" value="ORC90915.1"/>
    <property type="molecule type" value="Genomic_DNA"/>
</dbReference>